<comment type="caution">
    <text evidence="1">The sequence shown here is derived from an EMBL/GenBank/DDBJ whole genome shotgun (WGS) entry which is preliminary data.</text>
</comment>
<dbReference type="Proteomes" id="UP001336835">
    <property type="component" value="Unassembled WGS sequence"/>
</dbReference>
<dbReference type="InterPro" id="IPR013783">
    <property type="entry name" value="Ig-like_fold"/>
</dbReference>
<evidence type="ECO:0000313" key="2">
    <source>
        <dbReference type="Proteomes" id="UP001336835"/>
    </source>
</evidence>
<gene>
    <name evidence="1" type="ORF">VRU48_17510</name>
</gene>
<dbReference type="RefSeq" id="WP_330109215.1">
    <property type="nucleotide sequence ID" value="NZ_JAZDQT010000003.1"/>
</dbReference>
<reference evidence="1 2" key="1">
    <citation type="submission" date="2024-01" db="EMBL/GenBank/DDBJ databases">
        <title>Pedobacter sp. nov., isolated from fresh soil.</title>
        <authorList>
            <person name="Le N.T.T."/>
        </authorList>
    </citation>
    <scope>NUCLEOTIDE SEQUENCE [LARGE SCALE GENOMIC DNA]</scope>
    <source>
        <strain evidence="1 2">KR3-3</strain>
    </source>
</reference>
<dbReference type="CDD" id="cd00063">
    <property type="entry name" value="FN3"/>
    <property type="match status" value="1"/>
</dbReference>
<keyword evidence="2" id="KW-1185">Reference proteome</keyword>
<organism evidence="1 2">
    <name type="scientific">Pedobacter albus</name>
    <dbReference type="NCBI Taxonomy" id="3113905"/>
    <lineage>
        <taxon>Bacteria</taxon>
        <taxon>Pseudomonadati</taxon>
        <taxon>Bacteroidota</taxon>
        <taxon>Sphingobacteriia</taxon>
        <taxon>Sphingobacteriales</taxon>
        <taxon>Sphingobacteriaceae</taxon>
        <taxon>Pedobacter</taxon>
    </lineage>
</organism>
<proteinExistence type="predicted"/>
<dbReference type="InterPro" id="IPR036116">
    <property type="entry name" value="FN3_sf"/>
</dbReference>
<evidence type="ECO:0000313" key="1">
    <source>
        <dbReference type="EMBL" id="MEE1946928.1"/>
    </source>
</evidence>
<dbReference type="SUPFAM" id="SSF49265">
    <property type="entry name" value="Fibronectin type III"/>
    <property type="match status" value="1"/>
</dbReference>
<protein>
    <submittedName>
        <fullName evidence="1">Fibronectin type III domain-containing protein</fullName>
    </submittedName>
</protein>
<dbReference type="EMBL" id="JAZDQT010000003">
    <property type="protein sequence ID" value="MEE1946928.1"/>
    <property type="molecule type" value="Genomic_DNA"/>
</dbReference>
<accession>A0ABU7IBT6</accession>
<sequence length="202" mass="22268">MKKPKIVTSFNRYRDTDLENKARTILASLTSNGNFASPQPSLNELQTALDNYSAALSHTENGSKLETVAKNESRQKLEDVLYRLALYVETIAGSNELVLVSSGYSLVKAETPVGRLPKAENFTVKIPEKGMAQLRLDAIYGAESYQFEYRAAGTETWQVTVSSKSSLVLKDLPSGAQYEFRVAGIGAATERVYSNEIKSFIL</sequence>
<name>A0ABU7IBT6_9SPHI</name>
<dbReference type="Gene3D" id="2.60.40.10">
    <property type="entry name" value="Immunoglobulins"/>
    <property type="match status" value="1"/>
</dbReference>
<dbReference type="InterPro" id="IPR003961">
    <property type="entry name" value="FN3_dom"/>
</dbReference>